<dbReference type="SUPFAM" id="SSF56219">
    <property type="entry name" value="DNase I-like"/>
    <property type="match status" value="1"/>
</dbReference>
<organism evidence="3 4">
    <name type="scientific">Gulosibacter bifidus</name>
    <dbReference type="NCBI Taxonomy" id="272239"/>
    <lineage>
        <taxon>Bacteria</taxon>
        <taxon>Bacillati</taxon>
        <taxon>Actinomycetota</taxon>
        <taxon>Actinomycetes</taxon>
        <taxon>Micrococcales</taxon>
        <taxon>Microbacteriaceae</taxon>
        <taxon>Gulosibacter</taxon>
    </lineage>
</organism>
<keyword evidence="3" id="KW-0540">Nuclease</keyword>
<evidence type="ECO:0000313" key="4">
    <source>
        <dbReference type="Proteomes" id="UP001597453"/>
    </source>
</evidence>
<evidence type="ECO:0000313" key="3">
    <source>
        <dbReference type="EMBL" id="MFD2674177.1"/>
    </source>
</evidence>
<protein>
    <submittedName>
        <fullName evidence="3">Endonuclease/exonuclease/phosphatase family protein</fullName>
    </submittedName>
</protein>
<keyword evidence="4" id="KW-1185">Reference proteome</keyword>
<reference evidence="4" key="1">
    <citation type="journal article" date="2019" name="Int. J. Syst. Evol. Microbiol.">
        <title>The Global Catalogue of Microorganisms (GCM) 10K type strain sequencing project: providing services to taxonomists for standard genome sequencing and annotation.</title>
        <authorList>
            <consortium name="The Broad Institute Genomics Platform"/>
            <consortium name="The Broad Institute Genome Sequencing Center for Infectious Disease"/>
            <person name="Wu L."/>
            <person name="Ma J."/>
        </authorList>
    </citation>
    <scope>NUCLEOTIDE SEQUENCE [LARGE SCALE GENOMIC DNA]</scope>
    <source>
        <strain evidence="4">TISTR 1511</strain>
    </source>
</reference>
<feature type="transmembrane region" description="Helical" evidence="1">
    <location>
        <begin position="9"/>
        <end position="31"/>
    </location>
</feature>
<comment type="caution">
    <text evidence="3">The sequence shown here is derived from an EMBL/GenBank/DDBJ whole genome shotgun (WGS) entry which is preliminary data.</text>
</comment>
<evidence type="ECO:0000256" key="1">
    <source>
        <dbReference type="SAM" id="Phobius"/>
    </source>
</evidence>
<keyword evidence="1" id="KW-0472">Membrane</keyword>
<dbReference type="GO" id="GO:0004519">
    <property type="term" value="F:endonuclease activity"/>
    <property type="evidence" value="ECO:0007669"/>
    <property type="project" value="UniProtKB-KW"/>
</dbReference>
<name>A0ABW5RGH1_9MICO</name>
<dbReference type="Pfam" id="PF03372">
    <property type="entry name" value="Exo_endo_phos"/>
    <property type="match status" value="1"/>
</dbReference>
<sequence length="345" mass="35663">MNQRRTSPVLVTLVASVLTAIAVGVGVLAMWPQLLGLHHTVPFAQAVPFRLIHLLVGAGVLLICVALAFALRHGGRAVFSVVSLAVAVVLAFGTLDLFGRGVALVKPPTGADDAIRVLAWNTLGNEPGSPKIAQLAADYDVDVLMLPETTEDMGIEIAAQLADLGKPMQVISGTGAPGFRAAETTLLVSEELGTYVKIDDLGDTSALATVIAEPADGDGPRLVAAHPLAPVPERMDTWKSDLEWVASICTGNTILAGDMNATIDHLSGLGNGSGAHLGDCRDAAVAAGAGAAGTWTSGKPPLLVAAIDHVMTTDQWDVTGFEVITREDRSGSDHRPVFAELSPAG</sequence>
<dbReference type="InterPro" id="IPR036691">
    <property type="entry name" value="Endo/exonu/phosph_ase_sf"/>
</dbReference>
<feature type="domain" description="Endonuclease/exonuclease/phosphatase" evidence="2">
    <location>
        <begin position="119"/>
        <end position="334"/>
    </location>
</feature>
<evidence type="ECO:0000259" key="2">
    <source>
        <dbReference type="Pfam" id="PF03372"/>
    </source>
</evidence>
<feature type="transmembrane region" description="Helical" evidence="1">
    <location>
        <begin position="78"/>
        <end position="98"/>
    </location>
</feature>
<keyword evidence="3" id="KW-0255">Endonuclease</keyword>
<keyword evidence="1" id="KW-1133">Transmembrane helix</keyword>
<dbReference type="Gene3D" id="3.60.10.10">
    <property type="entry name" value="Endonuclease/exonuclease/phosphatase"/>
    <property type="match status" value="1"/>
</dbReference>
<keyword evidence="1" id="KW-0812">Transmembrane</keyword>
<feature type="transmembrane region" description="Helical" evidence="1">
    <location>
        <begin position="51"/>
        <end position="71"/>
    </location>
</feature>
<dbReference type="InterPro" id="IPR005135">
    <property type="entry name" value="Endo/exonuclease/phosphatase"/>
</dbReference>
<gene>
    <name evidence="3" type="ORF">ACFSUQ_02535</name>
</gene>
<dbReference type="EMBL" id="JBHUNF010000001">
    <property type="protein sequence ID" value="MFD2674177.1"/>
    <property type="molecule type" value="Genomic_DNA"/>
</dbReference>
<accession>A0ABW5RGH1</accession>
<keyword evidence="3" id="KW-0378">Hydrolase</keyword>
<proteinExistence type="predicted"/>
<dbReference type="RefSeq" id="WP_083524558.1">
    <property type="nucleotide sequence ID" value="NZ_JBHUNF010000001.1"/>
</dbReference>
<dbReference type="Proteomes" id="UP001597453">
    <property type="component" value="Unassembled WGS sequence"/>
</dbReference>